<organism evidence="2 3">
    <name type="scientific">Pseudanabaena catenata USMAC16</name>
    <dbReference type="NCBI Taxonomy" id="1855837"/>
    <lineage>
        <taxon>Bacteria</taxon>
        <taxon>Bacillati</taxon>
        <taxon>Cyanobacteriota</taxon>
        <taxon>Cyanophyceae</taxon>
        <taxon>Pseudanabaenales</taxon>
        <taxon>Pseudanabaenaceae</taxon>
        <taxon>Pseudanabaena</taxon>
    </lineage>
</organism>
<reference evidence="2" key="1">
    <citation type="submission" date="2019-05" db="EMBL/GenBank/DDBJ databases">
        <title>Whole genome sequencing of Pseudanabaena catenata USMAC16.</title>
        <authorList>
            <person name="Khan Z."/>
            <person name="Omar W.M."/>
            <person name="Convey P."/>
            <person name="Merican F."/>
            <person name="Najimudin N."/>
        </authorList>
    </citation>
    <scope>NUCLEOTIDE SEQUENCE</scope>
    <source>
        <strain evidence="2">USMAC16</strain>
    </source>
</reference>
<dbReference type="AlphaFoldDB" id="A0A9X4M6S4"/>
<dbReference type="EMBL" id="VBTY01000013">
    <property type="protein sequence ID" value="MDG3493507.1"/>
    <property type="molecule type" value="Genomic_DNA"/>
</dbReference>
<dbReference type="Pfam" id="PF14269">
    <property type="entry name" value="Arylsulfotran_2"/>
    <property type="match status" value="1"/>
</dbReference>
<dbReference type="Proteomes" id="UP001152872">
    <property type="component" value="Unassembled WGS sequence"/>
</dbReference>
<dbReference type="Gene3D" id="2.130.10.10">
    <property type="entry name" value="YVTN repeat-like/Quinoprotein amine dehydrogenase"/>
    <property type="match status" value="1"/>
</dbReference>
<dbReference type="PANTHER" id="PTHR35340:SF5">
    <property type="entry name" value="ASST-DOMAIN-CONTAINING PROTEIN"/>
    <property type="match status" value="1"/>
</dbReference>
<dbReference type="InterPro" id="IPR039535">
    <property type="entry name" value="ASST-like"/>
</dbReference>
<proteinExistence type="predicted"/>
<feature type="compositionally biased region" description="Polar residues" evidence="1">
    <location>
        <begin position="8"/>
        <end position="24"/>
    </location>
</feature>
<accession>A0A9X4M6S4</accession>
<dbReference type="InterPro" id="IPR011047">
    <property type="entry name" value="Quinoprotein_ADH-like_sf"/>
</dbReference>
<dbReference type="InterPro" id="IPR053143">
    <property type="entry name" value="Arylsulfate_ST"/>
</dbReference>
<evidence type="ECO:0000313" key="2">
    <source>
        <dbReference type="EMBL" id="MDG3493507.1"/>
    </source>
</evidence>
<keyword evidence="3" id="KW-1185">Reference proteome</keyword>
<evidence type="ECO:0000313" key="3">
    <source>
        <dbReference type="Proteomes" id="UP001152872"/>
    </source>
</evidence>
<gene>
    <name evidence="2" type="ORF">FEV09_02950</name>
</gene>
<feature type="region of interest" description="Disordered" evidence="1">
    <location>
        <begin position="1"/>
        <end position="24"/>
    </location>
</feature>
<dbReference type="RefSeq" id="WP_009625546.1">
    <property type="nucleotide sequence ID" value="NZ_VBTY01000013.1"/>
</dbReference>
<evidence type="ECO:0000256" key="1">
    <source>
        <dbReference type="SAM" id="MobiDB-lite"/>
    </source>
</evidence>
<protein>
    <submittedName>
        <fullName evidence="2">Aryl-sulfate sulfotransferase</fullName>
    </submittedName>
</protein>
<dbReference type="SUPFAM" id="SSF50998">
    <property type="entry name" value="Quinoprotein alcohol dehydrogenase-like"/>
    <property type="match status" value="1"/>
</dbReference>
<name>A0A9X4M6S4_9CYAN</name>
<dbReference type="PANTHER" id="PTHR35340">
    <property type="entry name" value="PQQ ENZYME REPEAT PROTEIN-RELATED"/>
    <property type="match status" value="1"/>
</dbReference>
<dbReference type="InterPro" id="IPR015943">
    <property type="entry name" value="WD40/YVTN_repeat-like_dom_sf"/>
</dbReference>
<sequence>MMIAIEKPSQQPNQQTEINQPVDQNTVRRRGTGLRAYNPTKAFKGYTLFTPLTGQGEIYLIDIEGNLVHEWKLPYAPGLYAYFLPNGNLFYNGKIVENPPRFPAWQNFKGGVVTEIEPSGKIVWEYQHPDHHHDARRLKNGNTIILAIEKVPAELVPKIQGGVPNSEVNGTDIYSDVLYEVTPTGEIVWTWHAHEHLDPETDIITKQDSRHEWSHGNTVGELADGNIIVSFRNISTVAIIDRQTSEIIWRLGADVLAHQHYPHELENGNILIFDNGTHRQNVALPYSRVIEVNRATKEIVWQYHDKPAQNFFSPYISGAQRLPNGNTLITEGNFGRFFEVTSDGEIVWEYINPYFARRNSGDIPPLAQGENNAVFRAFRYAAKEIPWLKK</sequence>
<comment type="caution">
    <text evidence="2">The sequence shown here is derived from an EMBL/GenBank/DDBJ whole genome shotgun (WGS) entry which is preliminary data.</text>
</comment>